<evidence type="ECO:0000313" key="2">
    <source>
        <dbReference type="Proteomes" id="UP000821845"/>
    </source>
</evidence>
<comment type="caution">
    <text evidence="1">The sequence shown here is derived from an EMBL/GenBank/DDBJ whole genome shotgun (WGS) entry which is preliminary data.</text>
</comment>
<keyword evidence="2" id="KW-1185">Reference proteome</keyword>
<evidence type="ECO:0000313" key="1">
    <source>
        <dbReference type="EMBL" id="KAH6936577.1"/>
    </source>
</evidence>
<dbReference type="EMBL" id="CM023483">
    <property type="protein sequence ID" value="KAH6936577.1"/>
    <property type="molecule type" value="Genomic_DNA"/>
</dbReference>
<name>A0ACB7STX1_HYAAI</name>
<organism evidence="1 2">
    <name type="scientific">Hyalomma asiaticum</name>
    <name type="common">Tick</name>
    <dbReference type="NCBI Taxonomy" id="266040"/>
    <lineage>
        <taxon>Eukaryota</taxon>
        <taxon>Metazoa</taxon>
        <taxon>Ecdysozoa</taxon>
        <taxon>Arthropoda</taxon>
        <taxon>Chelicerata</taxon>
        <taxon>Arachnida</taxon>
        <taxon>Acari</taxon>
        <taxon>Parasitiformes</taxon>
        <taxon>Ixodida</taxon>
        <taxon>Ixodoidea</taxon>
        <taxon>Ixodidae</taxon>
        <taxon>Hyalomminae</taxon>
        <taxon>Hyalomma</taxon>
    </lineage>
</organism>
<proteinExistence type="predicted"/>
<protein>
    <submittedName>
        <fullName evidence="1">Uncharacterized protein</fullName>
    </submittedName>
</protein>
<reference evidence="1" key="1">
    <citation type="submission" date="2020-05" db="EMBL/GenBank/DDBJ databases">
        <title>Large-scale comparative analyses of tick genomes elucidate their genetic diversity and vector capacities.</title>
        <authorList>
            <person name="Jia N."/>
            <person name="Wang J."/>
            <person name="Shi W."/>
            <person name="Du L."/>
            <person name="Sun Y."/>
            <person name="Zhan W."/>
            <person name="Jiang J."/>
            <person name="Wang Q."/>
            <person name="Zhang B."/>
            <person name="Ji P."/>
            <person name="Sakyi L.B."/>
            <person name="Cui X."/>
            <person name="Yuan T."/>
            <person name="Jiang B."/>
            <person name="Yang W."/>
            <person name="Lam T.T.-Y."/>
            <person name="Chang Q."/>
            <person name="Ding S."/>
            <person name="Wang X."/>
            <person name="Zhu J."/>
            <person name="Ruan X."/>
            <person name="Zhao L."/>
            <person name="Wei J."/>
            <person name="Que T."/>
            <person name="Du C."/>
            <person name="Cheng J."/>
            <person name="Dai P."/>
            <person name="Han X."/>
            <person name="Huang E."/>
            <person name="Gao Y."/>
            <person name="Liu J."/>
            <person name="Shao H."/>
            <person name="Ye R."/>
            <person name="Li L."/>
            <person name="Wei W."/>
            <person name="Wang X."/>
            <person name="Wang C."/>
            <person name="Yang T."/>
            <person name="Huo Q."/>
            <person name="Li W."/>
            <person name="Guo W."/>
            <person name="Chen H."/>
            <person name="Zhou L."/>
            <person name="Ni X."/>
            <person name="Tian J."/>
            <person name="Zhou Y."/>
            <person name="Sheng Y."/>
            <person name="Liu T."/>
            <person name="Pan Y."/>
            <person name="Xia L."/>
            <person name="Li J."/>
            <person name="Zhao F."/>
            <person name="Cao W."/>
        </authorList>
    </citation>
    <scope>NUCLEOTIDE SEQUENCE</scope>
    <source>
        <strain evidence="1">Hyas-2018</strain>
    </source>
</reference>
<gene>
    <name evidence="1" type="ORF">HPB50_019187</name>
</gene>
<sequence length="537" mass="61212">MRTTGRKELHCGAAKLSEWTKGTVGKRRATVSFLAPFAPARSVNGDSGQQPPAIASQGNTASGRYRAGRLSLFFSAYLFERLLPSQAEALREGRRGTGQVLRHRRARATSASRLARDRAEHKGGMRARGGGDQKGQCVSQSFNLAVRIMIVSMPVKEARLVISGKRGQCCPDEARDPKARTVGDNTPFPFHDEFALAPHSHAHFALARSKRKQVTVAAEPCSRWESPLLQEPLYCATGQRRVQFGSAETGPRTPKTRWRTRARRPSPWIRRRTSVFLRRDPRTEGWPLVGNREFIIGLLCAYVYVVKVAGPRFMQGRKPYENLKPVIVLYNGAMVMLSFYFMVAYMTRSYFGGGYSFVCQGIDYDKRDELTMSFLAHCWWYEWVRIADFLDTVFFVLRKKDSHISFLHVVHHVLVVFNGWYGLAYGADGHIALTLIFNSFVHVVMYSYYFLSLLGPAVRKHLWWKRYLTQLQMIQFVILIAHGLIPLFLECGYPKAHVYIGIPQGLFFLLMFLNFYVKNYNDRKKMAAQNSPKAKLQ</sequence>
<dbReference type="Proteomes" id="UP000821845">
    <property type="component" value="Chromosome 3"/>
</dbReference>
<accession>A0ACB7STX1</accession>